<sequence length="607" mass="69425">MYPDKSATKLTNLYSEGLKGHLDLSNYADLEELRCDNNQLTSIDVSKNTKLKKLKCSNNKLKEINFGNNINLEELRCNDNELISVEFFSKLSSSKKLTFLDIVNNNFSKRTEIVESRKQENNSESQDLSFLKSFTNLEGLYLGNNDKKRIKAGNYNKFYGSLECLNNLDELKILDIRNTDIDSGLSYLLENNSLKEIYCSSKERPESKVNEIEKELKSKSSDFSYSESEGLKLKEFRGSDNEFANLKDIIDPIDLKSLTYFNITNNKISDSNINVFDKFTDLKSLYIGNTEEGGGTNRFKGSLEDLKGLEKLSNINISKNEIKIGKFLSKQGADRKEDKDSINSMLGSFNNLERIYYKTDKNEKLKRELQSCYKEEDGFFDVRLFLKKGLLQGTSQNTKVEAIVKVPLLSGGKSKHSVNKINENYNVEGVNYKIKAVWPLQAGFSWKVDEELELNKLPLRLCHVDEKNSSKIEIKTRIDCAKDAKKYAILSYFWGEDTKEKGHEVSRMRDYYGNAAVTLVAIQADIGEEVIRELTKSFEPGATSKTGEDNRHRIDLIRIEEGHENLIIKDKDDEVEKLEVAEKQFIIGLGNQENDEYQAQIEIPPKK</sequence>
<dbReference type="PANTHER" id="PTHR47566:SF1">
    <property type="entry name" value="PROTEIN NUD1"/>
    <property type="match status" value="1"/>
</dbReference>
<dbReference type="SUPFAM" id="SSF52058">
    <property type="entry name" value="L domain-like"/>
    <property type="match status" value="1"/>
</dbReference>
<proteinExistence type="predicted"/>
<evidence type="ECO:0000256" key="2">
    <source>
        <dbReference type="ARBA" id="ARBA00022737"/>
    </source>
</evidence>
<organism evidence="3 4">
    <name type="scientific">Paraglomus brasilianum</name>
    <dbReference type="NCBI Taxonomy" id="144538"/>
    <lineage>
        <taxon>Eukaryota</taxon>
        <taxon>Fungi</taxon>
        <taxon>Fungi incertae sedis</taxon>
        <taxon>Mucoromycota</taxon>
        <taxon>Glomeromycotina</taxon>
        <taxon>Glomeromycetes</taxon>
        <taxon>Paraglomerales</taxon>
        <taxon>Paraglomeraceae</taxon>
        <taxon>Paraglomus</taxon>
    </lineage>
</organism>
<dbReference type="OrthoDB" id="2448761at2759"/>
<dbReference type="EMBL" id="CAJVPI010000743">
    <property type="protein sequence ID" value="CAG8568100.1"/>
    <property type="molecule type" value="Genomic_DNA"/>
</dbReference>
<dbReference type="PANTHER" id="PTHR47566">
    <property type="match status" value="1"/>
</dbReference>
<accession>A0A9N9BGR4</accession>
<dbReference type="Gene3D" id="3.80.10.10">
    <property type="entry name" value="Ribonuclease Inhibitor"/>
    <property type="match status" value="2"/>
</dbReference>
<name>A0A9N9BGR4_9GLOM</name>
<evidence type="ECO:0000313" key="4">
    <source>
        <dbReference type="Proteomes" id="UP000789739"/>
    </source>
</evidence>
<gene>
    <name evidence="3" type="ORF">PBRASI_LOCUS5952</name>
</gene>
<keyword evidence="4" id="KW-1185">Reference proteome</keyword>
<dbReference type="AlphaFoldDB" id="A0A9N9BGR4"/>
<evidence type="ECO:0000256" key="1">
    <source>
        <dbReference type="ARBA" id="ARBA00022614"/>
    </source>
</evidence>
<keyword evidence="2" id="KW-0677">Repeat</keyword>
<dbReference type="InterPro" id="IPR032675">
    <property type="entry name" value="LRR_dom_sf"/>
</dbReference>
<dbReference type="Proteomes" id="UP000789739">
    <property type="component" value="Unassembled WGS sequence"/>
</dbReference>
<evidence type="ECO:0000313" key="3">
    <source>
        <dbReference type="EMBL" id="CAG8568100.1"/>
    </source>
</evidence>
<keyword evidence="1" id="KW-0433">Leucine-rich repeat</keyword>
<reference evidence="3" key="1">
    <citation type="submission" date="2021-06" db="EMBL/GenBank/DDBJ databases">
        <authorList>
            <person name="Kallberg Y."/>
            <person name="Tangrot J."/>
            <person name="Rosling A."/>
        </authorList>
    </citation>
    <scope>NUCLEOTIDE SEQUENCE</scope>
    <source>
        <strain evidence="3">BR232B</strain>
    </source>
</reference>
<protein>
    <submittedName>
        <fullName evidence="3">9830_t:CDS:1</fullName>
    </submittedName>
</protein>
<dbReference type="InterPro" id="IPR052574">
    <property type="entry name" value="CDIRP"/>
</dbReference>
<comment type="caution">
    <text evidence="3">The sequence shown here is derived from an EMBL/GenBank/DDBJ whole genome shotgun (WGS) entry which is preliminary data.</text>
</comment>
<dbReference type="GO" id="GO:0035591">
    <property type="term" value="F:signaling adaptor activity"/>
    <property type="evidence" value="ECO:0007669"/>
    <property type="project" value="TreeGrafter"/>
</dbReference>